<organism evidence="3 4">
    <name type="scientific">Candidatus Nealsonbacteria bacterium CG08_land_8_20_14_0_20_36_22</name>
    <dbReference type="NCBI Taxonomy" id="1974704"/>
    <lineage>
        <taxon>Bacteria</taxon>
        <taxon>Candidatus Nealsoniibacteriota</taxon>
    </lineage>
</organism>
<evidence type="ECO:0000259" key="2">
    <source>
        <dbReference type="Pfam" id="PF13248"/>
    </source>
</evidence>
<dbReference type="Proteomes" id="UP000231472">
    <property type="component" value="Unassembled WGS sequence"/>
</dbReference>
<evidence type="ECO:0000313" key="4">
    <source>
        <dbReference type="Proteomes" id="UP000231472"/>
    </source>
</evidence>
<dbReference type="InterPro" id="IPR045782">
    <property type="entry name" value="TrbL_3"/>
</dbReference>
<name>A0A2H0YNB7_9BACT</name>
<feature type="domain" description="Putative zinc-ribbon" evidence="2">
    <location>
        <begin position="459"/>
        <end position="483"/>
    </location>
</feature>
<dbReference type="InterPro" id="IPR059113">
    <property type="entry name" value="Znf_ribbon"/>
</dbReference>
<feature type="transmembrane region" description="Helical" evidence="1">
    <location>
        <begin position="123"/>
        <end position="145"/>
    </location>
</feature>
<gene>
    <name evidence="3" type="ORF">COT32_02040</name>
</gene>
<feature type="transmembrane region" description="Helical" evidence="1">
    <location>
        <begin position="95"/>
        <end position="117"/>
    </location>
</feature>
<feature type="transmembrane region" description="Helical" evidence="1">
    <location>
        <begin position="223"/>
        <end position="241"/>
    </location>
</feature>
<sequence length="484" mass="52620">MLRKIKKFLIPALLILSGISYPSVSFASWKGLGSWTATRLIYYPSILLVKIGVFFAGLAGSLLNWVLSPGFIKFSYTNPANNPVIETGLGVTRGFVNMLLVLVLVYIAIATILRLAGYETKKLLVTFIIVALLVNFAPVICGLIVDASNIVMNFFVQDLKADAFGKFMGRKVSGLSSGFDEESDWDKIWQIVIQLAVMVPFLFVLTFILLLFTLIFILRYVVIWLLVILAPLAFVCYILPVTKKYFKMWWEQFLAWSFIGVTCGFFLYLGLLMVMYIKNDPSTVPVLTTGTGGLFDSILPYFVSVVFLGIGFVFGLKTSAIGAKVVVQGAKRGGKAAVKTTADKTYRGIKAGAGAVRQEARGIRDAYRTGREGGLTRIQSTKETARVYWQKRIRPSAAPITIAGRQVAPGGWPAQIVRGIAAPIRMTAAAGRGVLSAAKDVAVAGTAAAFKIKSKKGIKKCPACGNTKVAKSAKSCPSCGYDFE</sequence>
<proteinExistence type="predicted"/>
<feature type="transmembrane region" description="Helical" evidence="1">
    <location>
        <begin position="297"/>
        <end position="316"/>
    </location>
</feature>
<keyword evidence="1" id="KW-0472">Membrane</keyword>
<dbReference type="Pfam" id="PF19590">
    <property type="entry name" value="TrbL_3"/>
    <property type="match status" value="1"/>
</dbReference>
<keyword evidence="1" id="KW-1133">Transmembrane helix</keyword>
<keyword evidence="1" id="KW-0812">Transmembrane</keyword>
<dbReference type="EMBL" id="PEYC01000041">
    <property type="protein sequence ID" value="PIS40004.1"/>
    <property type="molecule type" value="Genomic_DNA"/>
</dbReference>
<feature type="transmembrane region" description="Helical" evidence="1">
    <location>
        <begin position="43"/>
        <end position="67"/>
    </location>
</feature>
<comment type="caution">
    <text evidence="3">The sequence shown here is derived from an EMBL/GenBank/DDBJ whole genome shotgun (WGS) entry which is preliminary data.</text>
</comment>
<reference evidence="4" key="1">
    <citation type="submission" date="2017-09" db="EMBL/GenBank/DDBJ databases">
        <title>Depth-based differentiation of microbial function through sediment-hosted aquifers and enrichment of novel symbionts in the deep terrestrial subsurface.</title>
        <authorList>
            <person name="Probst A.J."/>
            <person name="Ladd B."/>
            <person name="Jarett J.K."/>
            <person name="Geller-Mcgrath D.E."/>
            <person name="Sieber C.M.K."/>
            <person name="Emerson J.B."/>
            <person name="Anantharaman K."/>
            <person name="Thomas B.C."/>
            <person name="Malmstrom R."/>
            <person name="Stieglmeier M."/>
            <person name="Klingl A."/>
            <person name="Woyke T."/>
            <person name="Ryan C.M."/>
            <person name="Banfield J.F."/>
        </authorList>
    </citation>
    <scope>NUCLEOTIDE SEQUENCE [LARGE SCALE GENOMIC DNA]</scope>
</reference>
<evidence type="ECO:0000256" key="1">
    <source>
        <dbReference type="SAM" id="Phobius"/>
    </source>
</evidence>
<feature type="transmembrane region" description="Helical" evidence="1">
    <location>
        <begin position="253"/>
        <end position="277"/>
    </location>
</feature>
<protein>
    <recommendedName>
        <fullName evidence="2">Putative zinc-ribbon domain-containing protein</fullName>
    </recommendedName>
</protein>
<dbReference type="AlphaFoldDB" id="A0A2H0YNB7"/>
<accession>A0A2H0YNB7</accession>
<dbReference type="Pfam" id="PF13248">
    <property type="entry name" value="Zn_ribbon_3"/>
    <property type="match status" value="1"/>
</dbReference>
<feature type="transmembrane region" description="Helical" evidence="1">
    <location>
        <begin position="195"/>
        <end position="217"/>
    </location>
</feature>
<evidence type="ECO:0000313" key="3">
    <source>
        <dbReference type="EMBL" id="PIS40004.1"/>
    </source>
</evidence>